<accession>A0ABT0GQP7</accession>
<feature type="domain" description="AB hydrolase-1" evidence="2">
    <location>
        <begin position="81"/>
        <end position="315"/>
    </location>
</feature>
<dbReference type="InterPro" id="IPR053145">
    <property type="entry name" value="AB_hydrolase_Est10"/>
</dbReference>
<sequence>MKISLLFATFSGYLAAFGMIDRPQTPQDRDYVVERVRIPGGDDGVILDAELTFPRGHDKVPAIVLITGSGPQNKDEELAGHKPFLVLSDYLTRRGYGVLRYDDRGYGDSTGDYASATASDFAADAAAALAYLQSHPRVNAERTGYLGHSEGGYLAPLAQQHTPAGFQVHLAGPALPLLPDVMTTQVADIARAEGADDETILKEVHLVTGLTEILKDAGSPEVVRDRLPKLLKKAGADPSTIKENLSVWATNWALDYSRFDPRPFLQSLDVPVLALYGEYDLQVSAVQNAPAMAELLSHPQSETITLPGLNHLFQPTATGRVGEYMRIKTTIAPAALEAIGNWLDRVTAPE</sequence>
<evidence type="ECO:0000256" key="1">
    <source>
        <dbReference type="ARBA" id="ARBA00022801"/>
    </source>
</evidence>
<dbReference type="InterPro" id="IPR002471">
    <property type="entry name" value="Pept_S9_AS"/>
</dbReference>
<dbReference type="PROSITE" id="PS00708">
    <property type="entry name" value="PRO_ENDOPEP_SER"/>
    <property type="match status" value="1"/>
</dbReference>
<comment type="caution">
    <text evidence="3">The sequence shown here is derived from an EMBL/GenBank/DDBJ whole genome shotgun (WGS) entry which is preliminary data.</text>
</comment>
<reference evidence="3" key="1">
    <citation type="submission" date="2022-04" db="EMBL/GenBank/DDBJ databases">
        <title>Roseibium sp. CAU 1639 isolated from mud.</title>
        <authorList>
            <person name="Kim W."/>
        </authorList>
    </citation>
    <scope>NUCLEOTIDE SEQUENCE</scope>
    <source>
        <strain evidence="3">CAU 1639</strain>
    </source>
</reference>
<evidence type="ECO:0000313" key="4">
    <source>
        <dbReference type="Proteomes" id="UP001431221"/>
    </source>
</evidence>
<evidence type="ECO:0000313" key="3">
    <source>
        <dbReference type="EMBL" id="MCK7611621.1"/>
    </source>
</evidence>
<organism evidence="3 4">
    <name type="scientific">Roseibium sediminicola</name>
    <dbReference type="NCBI Taxonomy" id="2933272"/>
    <lineage>
        <taxon>Bacteria</taxon>
        <taxon>Pseudomonadati</taxon>
        <taxon>Pseudomonadota</taxon>
        <taxon>Alphaproteobacteria</taxon>
        <taxon>Hyphomicrobiales</taxon>
        <taxon>Stappiaceae</taxon>
        <taxon>Roseibium</taxon>
    </lineage>
</organism>
<dbReference type="PANTHER" id="PTHR43265:SF1">
    <property type="entry name" value="ESTERASE ESTD"/>
    <property type="match status" value="1"/>
</dbReference>
<dbReference type="EMBL" id="JALNMJ010000003">
    <property type="protein sequence ID" value="MCK7611621.1"/>
    <property type="molecule type" value="Genomic_DNA"/>
</dbReference>
<dbReference type="Pfam" id="PF00561">
    <property type="entry name" value="Abhydrolase_1"/>
    <property type="match status" value="1"/>
</dbReference>
<dbReference type="GO" id="GO:0016787">
    <property type="term" value="F:hydrolase activity"/>
    <property type="evidence" value="ECO:0007669"/>
    <property type="project" value="UniProtKB-KW"/>
</dbReference>
<evidence type="ECO:0000259" key="2">
    <source>
        <dbReference type="Pfam" id="PF00561"/>
    </source>
</evidence>
<proteinExistence type="predicted"/>
<name>A0ABT0GQP7_9HYPH</name>
<dbReference type="SUPFAM" id="SSF53474">
    <property type="entry name" value="alpha/beta-Hydrolases"/>
    <property type="match status" value="1"/>
</dbReference>
<dbReference type="InterPro" id="IPR029058">
    <property type="entry name" value="AB_hydrolase_fold"/>
</dbReference>
<keyword evidence="1 3" id="KW-0378">Hydrolase</keyword>
<dbReference type="InterPro" id="IPR000073">
    <property type="entry name" value="AB_hydrolase_1"/>
</dbReference>
<dbReference type="PANTHER" id="PTHR43265">
    <property type="entry name" value="ESTERASE ESTD"/>
    <property type="match status" value="1"/>
</dbReference>
<keyword evidence="4" id="KW-1185">Reference proteome</keyword>
<dbReference type="Gene3D" id="3.40.50.1820">
    <property type="entry name" value="alpha/beta hydrolase"/>
    <property type="match status" value="1"/>
</dbReference>
<protein>
    <submittedName>
        <fullName evidence="3">Alpha/beta hydrolase</fullName>
    </submittedName>
</protein>
<dbReference type="Proteomes" id="UP001431221">
    <property type="component" value="Unassembled WGS sequence"/>
</dbReference>
<dbReference type="RefSeq" id="WP_248151881.1">
    <property type="nucleotide sequence ID" value="NZ_JALNMJ010000003.1"/>
</dbReference>
<gene>
    <name evidence="3" type="ORF">M0H32_05575</name>
</gene>